<dbReference type="Pfam" id="PF00535">
    <property type="entry name" value="Glycos_transf_2"/>
    <property type="match status" value="1"/>
</dbReference>
<organism evidence="2 3">
    <name type="scientific">Oenococcus oeni (strain ATCC BAA-331 / PSU-1)</name>
    <dbReference type="NCBI Taxonomy" id="203123"/>
    <lineage>
        <taxon>Bacteria</taxon>
        <taxon>Bacillati</taxon>
        <taxon>Bacillota</taxon>
        <taxon>Bacilli</taxon>
        <taxon>Lactobacillales</taxon>
        <taxon>Lactobacillaceae</taxon>
        <taxon>Oenococcus</taxon>
    </lineage>
</organism>
<name>Q04DW4_OENOB</name>
<protein>
    <submittedName>
        <fullName evidence="2">Glycosyltransferase related enzyme</fullName>
    </submittedName>
</protein>
<dbReference type="AlphaFoldDB" id="Q04DW4"/>
<dbReference type="STRING" id="203123.OEOE_1499"/>
<dbReference type="RefSeq" id="WP_011677733.1">
    <property type="nucleotide sequence ID" value="NC_008528.1"/>
</dbReference>
<dbReference type="Gene3D" id="3.90.550.10">
    <property type="entry name" value="Spore Coat Polysaccharide Biosynthesis Protein SpsA, Chain A"/>
    <property type="match status" value="1"/>
</dbReference>
<sequence length="350" mass="40398">MKFSKEDIRGNQNLRINNKKIIAVVISTYNGERFISEQLDSILAQKLNTKEYLINIFLRDDGSTDATLDIVKQYQQKYSDRILLIDSEKQNLGFGRSFLKILSFVHAAYTFFSDQDDVWPVNKVEEFLKVFFSYPPMEPLAIMSDVWIADSKGQSIGKTIKHQQIAKIINSNSEIGLIDQIFDTYVQGSALAINSALLILIKKTKLMSMQKKIEHDHFIGIIASTFGDLYYLDKPLLFYRQTGNNIFGARDLRKKKIIKKICGLFENRVSDTVRVLNLTSQLHLNTISSAYNLSIENKNFLHEIDRLNVSHGFFTRLKFFLKYRRWVSHTHPFIMSTIYALLSRRGGPSD</sequence>
<dbReference type="PANTHER" id="PTHR22916">
    <property type="entry name" value="GLYCOSYLTRANSFERASE"/>
    <property type="match status" value="1"/>
</dbReference>
<dbReference type="SMR" id="Q04DW4"/>
<evidence type="ECO:0000313" key="2">
    <source>
        <dbReference type="EMBL" id="ABJ57358.1"/>
    </source>
</evidence>
<evidence type="ECO:0000259" key="1">
    <source>
        <dbReference type="Pfam" id="PF00535"/>
    </source>
</evidence>
<feature type="domain" description="Glycosyltransferase 2-like" evidence="1">
    <location>
        <begin position="24"/>
        <end position="131"/>
    </location>
</feature>
<dbReference type="InterPro" id="IPR029044">
    <property type="entry name" value="Nucleotide-diphossugar_trans"/>
</dbReference>
<dbReference type="CDD" id="cd04196">
    <property type="entry name" value="GT_2_like_d"/>
    <property type="match status" value="1"/>
</dbReference>
<dbReference type="InterPro" id="IPR001173">
    <property type="entry name" value="Glyco_trans_2-like"/>
</dbReference>
<proteinExistence type="predicted"/>
<dbReference type="PANTHER" id="PTHR22916:SF3">
    <property type="entry name" value="UDP-GLCNAC:BETAGAL BETA-1,3-N-ACETYLGLUCOSAMINYLTRANSFERASE-LIKE PROTEIN 1"/>
    <property type="match status" value="1"/>
</dbReference>
<keyword evidence="2" id="KW-0808">Transferase</keyword>
<accession>Q04DW4</accession>
<gene>
    <name evidence="2" type="ordered locus">OEOE_1499</name>
</gene>
<evidence type="ECO:0000313" key="3">
    <source>
        <dbReference type="Proteomes" id="UP000000774"/>
    </source>
</evidence>
<dbReference type="KEGG" id="ooe:OEOE_1499"/>
<dbReference type="Proteomes" id="UP000000774">
    <property type="component" value="Chromosome"/>
</dbReference>
<dbReference type="CAZy" id="GT2">
    <property type="family name" value="Glycosyltransferase Family 2"/>
</dbReference>
<keyword evidence="3" id="KW-1185">Reference proteome</keyword>
<dbReference type="PATRIC" id="fig|203123.7.peg.1518"/>
<reference evidence="2 3" key="1">
    <citation type="journal article" date="2006" name="Proc. Natl. Acad. Sci. U.S.A.">
        <title>Comparative genomics of the lactic acid bacteria.</title>
        <authorList>
            <person name="Makarova K."/>
            <person name="Slesarev A."/>
            <person name="Wolf Y."/>
            <person name="Sorokin A."/>
            <person name="Mirkin B."/>
            <person name="Koonin E."/>
            <person name="Pavlov A."/>
            <person name="Pavlova N."/>
            <person name="Karamychev V."/>
            <person name="Polouchine N."/>
            <person name="Shakhova V."/>
            <person name="Grigoriev I."/>
            <person name="Lou Y."/>
            <person name="Rohksar D."/>
            <person name="Lucas S."/>
            <person name="Huang K."/>
            <person name="Goodstein D.M."/>
            <person name="Hawkins T."/>
            <person name="Plengvidhya V."/>
            <person name="Welker D."/>
            <person name="Hughes J."/>
            <person name="Goh Y."/>
            <person name="Benson A."/>
            <person name="Baldwin K."/>
            <person name="Lee J.H."/>
            <person name="Diaz-Muniz I."/>
            <person name="Dosti B."/>
            <person name="Smeianov V."/>
            <person name="Wechter W."/>
            <person name="Barabote R."/>
            <person name="Lorca G."/>
            <person name="Altermann E."/>
            <person name="Barrangou R."/>
            <person name="Ganesan B."/>
            <person name="Xie Y."/>
            <person name="Rawsthorne H."/>
            <person name="Tamir D."/>
            <person name="Parker C."/>
            <person name="Breidt F."/>
            <person name="Broadbent J."/>
            <person name="Hutkins R."/>
            <person name="O'Sullivan D."/>
            <person name="Steele J."/>
            <person name="Unlu G."/>
            <person name="Saier M."/>
            <person name="Klaenhammer T."/>
            <person name="Richardson P."/>
            <person name="Kozyavkin S."/>
            <person name="Weimer B."/>
            <person name="Mills D."/>
        </authorList>
    </citation>
    <scope>NUCLEOTIDE SEQUENCE [LARGE SCALE GENOMIC DNA]</scope>
    <source>
        <strain evidence="3">ATCC BAA-331 / PSU-1</strain>
    </source>
</reference>
<dbReference type="HOGENOM" id="CLU_025996_2_1_9"/>
<dbReference type="eggNOG" id="COG0463">
    <property type="taxonomic scope" value="Bacteria"/>
</dbReference>
<dbReference type="EMBL" id="CP000411">
    <property type="protein sequence ID" value="ABJ57358.1"/>
    <property type="molecule type" value="Genomic_DNA"/>
</dbReference>
<dbReference type="SUPFAM" id="SSF53448">
    <property type="entry name" value="Nucleotide-diphospho-sugar transferases"/>
    <property type="match status" value="1"/>
</dbReference>
<dbReference type="GO" id="GO:0016758">
    <property type="term" value="F:hexosyltransferase activity"/>
    <property type="evidence" value="ECO:0007669"/>
    <property type="project" value="UniProtKB-ARBA"/>
</dbReference>